<gene>
    <name evidence="1" type="ORF">KSF_094750</name>
</gene>
<evidence type="ECO:0000313" key="2">
    <source>
        <dbReference type="Proteomes" id="UP000597444"/>
    </source>
</evidence>
<organism evidence="1 2">
    <name type="scientific">Reticulibacter mediterranei</name>
    <dbReference type="NCBI Taxonomy" id="2778369"/>
    <lineage>
        <taxon>Bacteria</taxon>
        <taxon>Bacillati</taxon>
        <taxon>Chloroflexota</taxon>
        <taxon>Ktedonobacteria</taxon>
        <taxon>Ktedonobacterales</taxon>
        <taxon>Reticulibacteraceae</taxon>
        <taxon>Reticulibacter</taxon>
    </lineage>
</organism>
<dbReference type="AlphaFoldDB" id="A0A8J3N5M1"/>
<keyword evidence="2" id="KW-1185">Reference proteome</keyword>
<dbReference type="RefSeq" id="WP_220210072.1">
    <property type="nucleotide sequence ID" value="NZ_BNJK01000002.1"/>
</dbReference>
<reference evidence="1" key="1">
    <citation type="submission" date="2020-10" db="EMBL/GenBank/DDBJ databases">
        <title>Taxonomic study of unclassified bacteria belonging to the class Ktedonobacteria.</title>
        <authorList>
            <person name="Yabe S."/>
            <person name="Wang C.M."/>
            <person name="Zheng Y."/>
            <person name="Sakai Y."/>
            <person name="Cavaletti L."/>
            <person name="Monciardini P."/>
            <person name="Donadio S."/>
        </authorList>
    </citation>
    <scope>NUCLEOTIDE SEQUENCE</scope>
    <source>
        <strain evidence="1">ID150040</strain>
    </source>
</reference>
<evidence type="ECO:0000313" key="1">
    <source>
        <dbReference type="EMBL" id="GHO99427.1"/>
    </source>
</evidence>
<protein>
    <submittedName>
        <fullName evidence="1">Uncharacterized protein</fullName>
    </submittedName>
</protein>
<comment type="caution">
    <text evidence="1">The sequence shown here is derived from an EMBL/GenBank/DDBJ whole genome shotgun (WGS) entry which is preliminary data.</text>
</comment>
<accession>A0A8J3N5M1</accession>
<name>A0A8J3N5M1_9CHLR</name>
<sequence>MSTFVAQRVTRSHVIQLPAILQQVFPLFEPLGEKLWEVDWNPDMLYPVTGEAEVGTTFTTRHANEPTKIWTIVAYEREQSHVTYLNILPQSHTSWIDVRCQQAEEQTSRVCVTYTLTALSPQGNALLATFTQQHYQTWISSWQQAITHYLLHGQLLPHNQE</sequence>
<proteinExistence type="predicted"/>
<dbReference type="Proteomes" id="UP000597444">
    <property type="component" value="Unassembled WGS sequence"/>
</dbReference>
<dbReference type="EMBL" id="BNJK01000002">
    <property type="protein sequence ID" value="GHO99427.1"/>
    <property type="molecule type" value="Genomic_DNA"/>
</dbReference>